<comment type="caution">
    <text evidence="2">The sequence shown here is derived from an EMBL/GenBank/DDBJ whole genome shotgun (WGS) entry which is preliminary data.</text>
</comment>
<name>A0A4C1TW71_EUMVA</name>
<evidence type="ECO:0000256" key="1">
    <source>
        <dbReference type="SAM" id="MobiDB-lite"/>
    </source>
</evidence>
<organism evidence="2 3">
    <name type="scientific">Eumeta variegata</name>
    <name type="common">Bagworm moth</name>
    <name type="synonym">Eumeta japonica</name>
    <dbReference type="NCBI Taxonomy" id="151549"/>
    <lineage>
        <taxon>Eukaryota</taxon>
        <taxon>Metazoa</taxon>
        <taxon>Ecdysozoa</taxon>
        <taxon>Arthropoda</taxon>
        <taxon>Hexapoda</taxon>
        <taxon>Insecta</taxon>
        <taxon>Pterygota</taxon>
        <taxon>Neoptera</taxon>
        <taxon>Endopterygota</taxon>
        <taxon>Lepidoptera</taxon>
        <taxon>Glossata</taxon>
        <taxon>Ditrysia</taxon>
        <taxon>Tineoidea</taxon>
        <taxon>Psychidae</taxon>
        <taxon>Oiketicinae</taxon>
        <taxon>Eumeta</taxon>
    </lineage>
</organism>
<feature type="region of interest" description="Disordered" evidence="1">
    <location>
        <begin position="58"/>
        <end position="87"/>
    </location>
</feature>
<gene>
    <name evidence="2" type="ORF">EVAR_9112_1</name>
</gene>
<sequence length="87" mass="9641">MSTPTLKRAHKHRPQRCRALAMHSLAAATLRYKIESGVNGHLSCSTFGRVYRSMIENRPQSRGKVKGARQGSRGQYGGAYSSHQLTV</sequence>
<keyword evidence="3" id="KW-1185">Reference proteome</keyword>
<reference evidence="2 3" key="1">
    <citation type="journal article" date="2019" name="Commun. Biol.">
        <title>The bagworm genome reveals a unique fibroin gene that provides high tensile strength.</title>
        <authorList>
            <person name="Kono N."/>
            <person name="Nakamura H."/>
            <person name="Ohtoshi R."/>
            <person name="Tomita M."/>
            <person name="Numata K."/>
            <person name="Arakawa K."/>
        </authorList>
    </citation>
    <scope>NUCLEOTIDE SEQUENCE [LARGE SCALE GENOMIC DNA]</scope>
</reference>
<evidence type="ECO:0000313" key="2">
    <source>
        <dbReference type="EMBL" id="GBP18269.1"/>
    </source>
</evidence>
<protein>
    <submittedName>
        <fullName evidence="2">Uncharacterized protein</fullName>
    </submittedName>
</protein>
<dbReference type="OrthoDB" id="10563561at2759"/>
<dbReference type="Proteomes" id="UP000299102">
    <property type="component" value="Unassembled WGS sequence"/>
</dbReference>
<dbReference type="AlphaFoldDB" id="A0A4C1TW71"/>
<dbReference type="EMBL" id="BGZK01000095">
    <property type="protein sequence ID" value="GBP18269.1"/>
    <property type="molecule type" value="Genomic_DNA"/>
</dbReference>
<evidence type="ECO:0000313" key="3">
    <source>
        <dbReference type="Proteomes" id="UP000299102"/>
    </source>
</evidence>
<accession>A0A4C1TW71</accession>
<proteinExistence type="predicted"/>